<feature type="region of interest" description="Disordered" evidence="1">
    <location>
        <begin position="1"/>
        <end position="35"/>
    </location>
</feature>
<reference evidence="2 3" key="1">
    <citation type="submission" date="2017-03" db="EMBL/GenBank/DDBJ databases">
        <title>Lifting the veil on microbial sulfur biogeochemistry in mining wastewaters.</title>
        <authorList>
            <person name="Kantor R.S."/>
            <person name="Colenbrander Nelson T."/>
            <person name="Marshall S."/>
            <person name="Bennett D."/>
            <person name="Apte S."/>
            <person name="Camacho D."/>
            <person name="Thomas B.C."/>
            <person name="Warren L.A."/>
            <person name="Banfield J.F."/>
        </authorList>
    </citation>
    <scope>NUCLEOTIDE SEQUENCE [LARGE SCALE GENOMIC DNA]</scope>
    <source>
        <strain evidence="2">32-69-9</strain>
    </source>
</reference>
<dbReference type="EMBL" id="NCEB01000007">
    <property type="protein sequence ID" value="OYX34798.1"/>
    <property type="molecule type" value="Genomic_DNA"/>
</dbReference>
<gene>
    <name evidence="2" type="ORF">B7Z01_04470</name>
</gene>
<evidence type="ECO:0000313" key="2">
    <source>
        <dbReference type="EMBL" id="OYX34798.1"/>
    </source>
</evidence>
<dbReference type="AlphaFoldDB" id="A0A258FS40"/>
<proteinExistence type="predicted"/>
<evidence type="ECO:0000313" key="3">
    <source>
        <dbReference type="Proteomes" id="UP000215595"/>
    </source>
</evidence>
<dbReference type="Proteomes" id="UP000215595">
    <property type="component" value="Unassembled WGS sequence"/>
</dbReference>
<sequence length="87" mass="9986">MILSTSSGDFPIPPDVASRLPQVPPVPDPTEPNYRRKKREFTEWLDSSPEHAIGFERLRRWHLVQDELARQAMTEGRAFVVNDDGLD</sequence>
<comment type="caution">
    <text evidence="2">The sequence shown here is derived from an EMBL/GenBank/DDBJ whole genome shotgun (WGS) entry which is preliminary data.</text>
</comment>
<protein>
    <submittedName>
        <fullName evidence="2">Uncharacterized protein</fullName>
    </submittedName>
</protein>
<accession>A0A258FS40</accession>
<name>A0A258FS40_9CAUL</name>
<organism evidence="2 3">
    <name type="scientific">Brevundimonas subvibrioides</name>
    <dbReference type="NCBI Taxonomy" id="74313"/>
    <lineage>
        <taxon>Bacteria</taxon>
        <taxon>Pseudomonadati</taxon>
        <taxon>Pseudomonadota</taxon>
        <taxon>Alphaproteobacteria</taxon>
        <taxon>Caulobacterales</taxon>
        <taxon>Caulobacteraceae</taxon>
        <taxon>Brevundimonas</taxon>
    </lineage>
</organism>
<evidence type="ECO:0000256" key="1">
    <source>
        <dbReference type="SAM" id="MobiDB-lite"/>
    </source>
</evidence>